<evidence type="ECO:0000313" key="1">
    <source>
        <dbReference type="EMBL" id="KAK9670907.1"/>
    </source>
</evidence>
<dbReference type="Proteomes" id="UP001479436">
    <property type="component" value="Unassembled WGS sequence"/>
</dbReference>
<gene>
    <name evidence="1" type="ORF">K7432_017266</name>
</gene>
<reference evidence="1 2" key="1">
    <citation type="submission" date="2023-04" db="EMBL/GenBank/DDBJ databases">
        <title>Genome of Basidiobolus ranarum AG-B5.</title>
        <authorList>
            <person name="Stajich J.E."/>
            <person name="Carter-House D."/>
            <person name="Gryganskyi A."/>
        </authorList>
    </citation>
    <scope>NUCLEOTIDE SEQUENCE [LARGE SCALE GENOMIC DNA]</scope>
    <source>
        <strain evidence="1 2">AG-B5</strain>
    </source>
</reference>
<proteinExistence type="predicted"/>
<evidence type="ECO:0000313" key="2">
    <source>
        <dbReference type="Proteomes" id="UP001479436"/>
    </source>
</evidence>
<dbReference type="EMBL" id="JASJQH010010423">
    <property type="protein sequence ID" value="KAK9670907.1"/>
    <property type="molecule type" value="Genomic_DNA"/>
</dbReference>
<keyword evidence="2" id="KW-1185">Reference proteome</keyword>
<comment type="caution">
    <text evidence="1">The sequence shown here is derived from an EMBL/GenBank/DDBJ whole genome shotgun (WGS) entry which is preliminary data.</text>
</comment>
<accession>A0ABR2VLD9</accession>
<organism evidence="1 2">
    <name type="scientific">Basidiobolus ranarum</name>
    <dbReference type="NCBI Taxonomy" id="34480"/>
    <lineage>
        <taxon>Eukaryota</taxon>
        <taxon>Fungi</taxon>
        <taxon>Fungi incertae sedis</taxon>
        <taxon>Zoopagomycota</taxon>
        <taxon>Entomophthoromycotina</taxon>
        <taxon>Basidiobolomycetes</taxon>
        <taxon>Basidiobolales</taxon>
        <taxon>Basidiobolaceae</taxon>
        <taxon>Basidiobolus</taxon>
    </lineage>
</organism>
<protein>
    <submittedName>
        <fullName evidence="1">Uncharacterized protein</fullName>
    </submittedName>
</protein>
<sequence>MTVSKESIQFFDTFQATLYTTDPDMTVSKVKMSKIIRQLDFTDNIILANYVMNKLRKIRDCVTSPKPTESDDSSLPAQSIEIAFQSIQNISNFEDVLTNGFLLDDQLRTPTLKLTLTPQLLR</sequence>
<name>A0ABR2VLD9_9FUNG</name>